<dbReference type="AlphaFoldDB" id="A0A914NKK6"/>
<feature type="transmembrane region" description="Helical" evidence="1">
    <location>
        <begin position="228"/>
        <end position="251"/>
    </location>
</feature>
<evidence type="ECO:0000313" key="2">
    <source>
        <dbReference type="Proteomes" id="UP000887563"/>
    </source>
</evidence>
<keyword evidence="2" id="KW-1185">Reference proteome</keyword>
<keyword evidence="1" id="KW-0812">Transmembrane</keyword>
<keyword evidence="1" id="KW-0472">Membrane</keyword>
<protein>
    <submittedName>
        <fullName evidence="3">G_PROTEIN_RECEP_F1_2 domain-containing protein</fullName>
    </submittedName>
</protein>
<feature type="transmembrane region" description="Helical" evidence="1">
    <location>
        <begin position="43"/>
        <end position="67"/>
    </location>
</feature>
<name>A0A914NKK6_MELIC</name>
<evidence type="ECO:0000256" key="1">
    <source>
        <dbReference type="SAM" id="Phobius"/>
    </source>
</evidence>
<reference evidence="3" key="1">
    <citation type="submission" date="2022-11" db="UniProtKB">
        <authorList>
            <consortium name="WormBaseParasite"/>
        </authorList>
    </citation>
    <scope>IDENTIFICATION</scope>
</reference>
<accession>A0A914NKK6</accession>
<feature type="transmembrane region" description="Helical" evidence="1">
    <location>
        <begin position="88"/>
        <end position="111"/>
    </location>
</feature>
<dbReference type="WBParaSite" id="Minc3s07405g41084">
    <property type="protein sequence ID" value="Minc3s07405g41084"/>
    <property type="gene ID" value="Minc3s07405g41084"/>
</dbReference>
<sequence>MEEQFILNNFDKENSNNLFLFNEQLTKQNDFNGGHCSLKFLQISIWFVTVLDIVLAILAIILNSLLIPSSLNSRPIPFRTRRFLSSISLNYALLASILLTKKCFWLYFSFVNPKGHCIPTFTSSTCKLQEFPLVFIYIYSMILPLIFALQMAFKRWFRKNKEEEKIINFNNQRKIIIQNNRQSRRVKKLIIQNNNNNNIVEDFRHSNISETEFKKWKIIKKQQKYFPFPYWLCSTKQIILIVFCCGITLFFTSFDKWDEMSIKRKRMANVGFKILI</sequence>
<dbReference type="Proteomes" id="UP000887563">
    <property type="component" value="Unplaced"/>
</dbReference>
<evidence type="ECO:0000313" key="3">
    <source>
        <dbReference type="WBParaSite" id="Minc3s07405g41084"/>
    </source>
</evidence>
<keyword evidence="1" id="KW-1133">Transmembrane helix</keyword>
<feature type="transmembrane region" description="Helical" evidence="1">
    <location>
        <begin position="131"/>
        <end position="153"/>
    </location>
</feature>
<proteinExistence type="predicted"/>
<organism evidence="2 3">
    <name type="scientific">Meloidogyne incognita</name>
    <name type="common">Southern root-knot nematode worm</name>
    <name type="synonym">Oxyuris incognita</name>
    <dbReference type="NCBI Taxonomy" id="6306"/>
    <lineage>
        <taxon>Eukaryota</taxon>
        <taxon>Metazoa</taxon>
        <taxon>Ecdysozoa</taxon>
        <taxon>Nematoda</taxon>
        <taxon>Chromadorea</taxon>
        <taxon>Rhabditida</taxon>
        <taxon>Tylenchina</taxon>
        <taxon>Tylenchomorpha</taxon>
        <taxon>Tylenchoidea</taxon>
        <taxon>Meloidogynidae</taxon>
        <taxon>Meloidogyninae</taxon>
        <taxon>Meloidogyne</taxon>
        <taxon>Meloidogyne incognita group</taxon>
    </lineage>
</organism>